<proteinExistence type="predicted"/>
<dbReference type="EMBL" id="CP058559">
    <property type="protein sequence ID" value="QNO16189.1"/>
    <property type="molecule type" value="Genomic_DNA"/>
</dbReference>
<dbReference type="RefSeq" id="WP_213166583.1">
    <property type="nucleotide sequence ID" value="NZ_CP058559.1"/>
</dbReference>
<accession>A0A7G9WBX7</accession>
<evidence type="ECO:0000313" key="2">
    <source>
        <dbReference type="Proteomes" id="UP000516160"/>
    </source>
</evidence>
<name>A0A7G9WBX7_ALKCA</name>
<evidence type="ECO:0000313" key="1">
    <source>
        <dbReference type="EMBL" id="QNO16189.1"/>
    </source>
</evidence>
<protein>
    <submittedName>
        <fullName evidence="1">DUF3866 family protein</fullName>
    </submittedName>
</protein>
<dbReference type="Pfam" id="PF12982">
    <property type="entry name" value="DUF3866"/>
    <property type="match status" value="1"/>
</dbReference>
<dbReference type="AlphaFoldDB" id="A0A7G9WBX7"/>
<reference evidence="1 2" key="1">
    <citation type="submission" date="2020-07" db="EMBL/GenBank/DDBJ databases">
        <title>Alkalicella. sp. LB2 genome.</title>
        <authorList>
            <person name="Postec A."/>
            <person name="Quemeneur M."/>
        </authorList>
    </citation>
    <scope>NUCLEOTIDE SEQUENCE [LARGE SCALE GENOMIC DNA]</scope>
    <source>
        <strain evidence="1 2">LB2</strain>
    </source>
</reference>
<gene>
    <name evidence="1" type="ORF">HYG86_16110</name>
</gene>
<dbReference type="InterPro" id="IPR024479">
    <property type="entry name" value="DUF3866"/>
</dbReference>
<dbReference type="Proteomes" id="UP000516160">
    <property type="component" value="Chromosome"/>
</dbReference>
<dbReference type="KEGG" id="acae:HYG86_16110"/>
<sequence length="360" mass="39542">MINTAIMEVEGVLKDEKDLQILTLEDGSRAYNYKGFTGVIGPKDKVVVNTTAVDLKLGTGGYHFVISKVSPTTLRVSEPGHIMKLRYTPLQLKTFTLEEQLGEELDYVNVNGHIVIPIELHSMLVPIVLALKKLAPSVTIGYVMTDGAALPAFHSEAVKTLKKHSLIEGTITAGHSFGGDYESVNFITAIQGSVKLLKSQVTIIGMGPGIVGTGTKYGFSGVEQGFIADMAANLGCSVYPALRIGFADVRERHKGISHHSLTIFNDLISNSFPLVLPHMGRKELKLVLHQLRKLRENKKHQIYIAPGVDIEDEARKYNLRLSSMGRGPKENPEFFDCLTALAKFIYEKKLVDSTDSILHS</sequence>
<keyword evidence="2" id="KW-1185">Reference proteome</keyword>
<organism evidence="1 2">
    <name type="scientific">Alkalicella caledoniensis</name>
    <dbReference type="NCBI Taxonomy" id="2731377"/>
    <lineage>
        <taxon>Bacteria</taxon>
        <taxon>Bacillati</taxon>
        <taxon>Bacillota</taxon>
        <taxon>Clostridia</taxon>
        <taxon>Eubacteriales</taxon>
        <taxon>Proteinivoracaceae</taxon>
        <taxon>Alkalicella</taxon>
    </lineage>
</organism>